<keyword evidence="4" id="KW-0472">Membrane</keyword>
<organism evidence="5 6">
    <name type="scientific">Priestia veravalensis</name>
    <dbReference type="NCBI Taxonomy" id="1414648"/>
    <lineage>
        <taxon>Bacteria</taxon>
        <taxon>Bacillati</taxon>
        <taxon>Bacillota</taxon>
        <taxon>Bacilli</taxon>
        <taxon>Bacillales</taxon>
        <taxon>Bacillaceae</taxon>
        <taxon>Priestia</taxon>
    </lineage>
</organism>
<keyword evidence="3" id="KW-0178">Competence</keyword>
<dbReference type="PANTHER" id="PTHR30093">
    <property type="entry name" value="GENERAL SECRETION PATHWAY PROTEIN G"/>
    <property type="match status" value="1"/>
</dbReference>
<dbReference type="InterPro" id="IPR000983">
    <property type="entry name" value="Bac_GSPG_pilin"/>
</dbReference>
<keyword evidence="4" id="KW-0812">Transmembrane</keyword>
<gene>
    <name evidence="5" type="ORF">AS180_07350</name>
</gene>
<proteinExistence type="predicted"/>
<accession>A0A0V8JN74</accession>
<dbReference type="GO" id="GO:0009986">
    <property type="term" value="C:cell surface"/>
    <property type="evidence" value="ECO:0007669"/>
    <property type="project" value="UniProtKB-SubCell"/>
</dbReference>
<dbReference type="SUPFAM" id="SSF54523">
    <property type="entry name" value="Pili subunits"/>
    <property type="match status" value="1"/>
</dbReference>
<name>A0A0V8JN74_9BACI</name>
<dbReference type="Gene3D" id="3.30.700.10">
    <property type="entry name" value="Glycoprotein, Type 4 Pilin"/>
    <property type="match status" value="1"/>
</dbReference>
<reference evidence="5 6" key="1">
    <citation type="submission" date="2015-11" db="EMBL/GenBank/DDBJ databases">
        <title>Bacillus caseinolyticus sp nov.</title>
        <authorList>
            <person name="Dastager S.G."/>
            <person name="Mawlankar R."/>
        </authorList>
    </citation>
    <scope>NUCLEOTIDE SEQUENCE [LARGE SCALE GENOMIC DNA]</scope>
    <source>
        <strain evidence="5 6">SGD-V-76</strain>
    </source>
</reference>
<dbReference type="PRINTS" id="PR00813">
    <property type="entry name" value="BCTERIALGSPG"/>
</dbReference>
<dbReference type="InterPro" id="IPR012902">
    <property type="entry name" value="N_methyl_site"/>
</dbReference>
<dbReference type="GO" id="GO:0015628">
    <property type="term" value="P:protein secretion by the type II secretion system"/>
    <property type="evidence" value="ECO:0007669"/>
    <property type="project" value="InterPro"/>
</dbReference>
<dbReference type="EMBL" id="LNQP01000022">
    <property type="protein sequence ID" value="KSU88500.1"/>
    <property type="molecule type" value="Genomic_DNA"/>
</dbReference>
<dbReference type="RefSeq" id="WP_025908543.1">
    <property type="nucleotide sequence ID" value="NZ_KQ758638.1"/>
</dbReference>
<evidence type="ECO:0000256" key="1">
    <source>
        <dbReference type="ARBA" id="ARBA00004241"/>
    </source>
</evidence>
<evidence type="ECO:0000256" key="4">
    <source>
        <dbReference type="SAM" id="Phobius"/>
    </source>
</evidence>
<dbReference type="Pfam" id="PF07963">
    <property type="entry name" value="N_methyl"/>
    <property type="match status" value="1"/>
</dbReference>
<dbReference type="NCBIfam" id="TIGR02532">
    <property type="entry name" value="IV_pilin_GFxxxE"/>
    <property type="match status" value="1"/>
</dbReference>
<keyword evidence="4" id="KW-1133">Transmembrane helix</keyword>
<dbReference type="AlphaFoldDB" id="A0A0V8JN74"/>
<comment type="caution">
    <text evidence="5">The sequence shown here is derived from an EMBL/GenBank/DDBJ whole genome shotgun (WGS) entry which is preliminary data.</text>
</comment>
<dbReference type="GO" id="GO:0030420">
    <property type="term" value="P:establishment of competence for transformation"/>
    <property type="evidence" value="ECO:0007669"/>
    <property type="project" value="UniProtKB-KW"/>
</dbReference>
<evidence type="ECO:0000256" key="2">
    <source>
        <dbReference type="ARBA" id="ARBA00022481"/>
    </source>
</evidence>
<keyword evidence="2" id="KW-0488">Methylation</keyword>
<evidence type="ECO:0000313" key="6">
    <source>
        <dbReference type="Proteomes" id="UP000053681"/>
    </source>
</evidence>
<protein>
    <submittedName>
        <fullName evidence="5">Uncharacterized protein</fullName>
    </submittedName>
</protein>
<dbReference type="GO" id="GO:0015627">
    <property type="term" value="C:type II protein secretion system complex"/>
    <property type="evidence" value="ECO:0007669"/>
    <property type="project" value="InterPro"/>
</dbReference>
<feature type="transmembrane region" description="Helical" evidence="4">
    <location>
        <begin position="12"/>
        <end position="32"/>
    </location>
</feature>
<dbReference type="Proteomes" id="UP000053681">
    <property type="component" value="Unassembled WGS sequence"/>
</dbReference>
<evidence type="ECO:0000256" key="3">
    <source>
        <dbReference type="ARBA" id="ARBA00023287"/>
    </source>
</evidence>
<dbReference type="PROSITE" id="PS00409">
    <property type="entry name" value="PROKAR_NTER_METHYL"/>
    <property type="match status" value="1"/>
</dbReference>
<comment type="subcellular location">
    <subcellularLocation>
        <location evidence="1">Cell surface</location>
    </subcellularLocation>
</comment>
<dbReference type="InterPro" id="IPR045584">
    <property type="entry name" value="Pilin-like"/>
</dbReference>
<evidence type="ECO:0000313" key="5">
    <source>
        <dbReference type="EMBL" id="KSU88500.1"/>
    </source>
</evidence>
<sequence length="137" mass="14724">MMKKFLKNEKGLTLIELLAVIVILGIIAAIAIPSIGGIIQKSREDAVKADAIQVLNAAKVYMASNNVENGSENTMDQEVLAEYVDFEGEGFGTYEVSYKDGKYELTAEGDAGSKTIKFENATIKGIKASGKSLEITN</sequence>
<keyword evidence="6" id="KW-1185">Reference proteome</keyword>